<reference evidence="7 8" key="1">
    <citation type="submission" date="2015-09" db="EMBL/GenBank/DDBJ databases">
        <title>Draft genome of the parasitic nematode Teladorsagia circumcincta isolate WARC Sus (inbred).</title>
        <authorList>
            <person name="Mitreva M."/>
        </authorList>
    </citation>
    <scope>NUCLEOTIDE SEQUENCE [LARGE SCALE GENOMIC DNA]</scope>
    <source>
        <strain evidence="7 8">S</strain>
    </source>
</reference>
<organism evidence="7 8">
    <name type="scientific">Teladorsagia circumcincta</name>
    <name type="common">Brown stomach worm</name>
    <name type="synonym">Ostertagia circumcincta</name>
    <dbReference type="NCBI Taxonomy" id="45464"/>
    <lineage>
        <taxon>Eukaryota</taxon>
        <taxon>Metazoa</taxon>
        <taxon>Ecdysozoa</taxon>
        <taxon>Nematoda</taxon>
        <taxon>Chromadorea</taxon>
        <taxon>Rhabditida</taxon>
        <taxon>Rhabditina</taxon>
        <taxon>Rhabditomorpha</taxon>
        <taxon>Strongyloidea</taxon>
        <taxon>Trichostrongylidae</taxon>
        <taxon>Teladorsagia</taxon>
    </lineage>
</organism>
<protein>
    <recommendedName>
        <fullName evidence="6">PHD-type domain-containing protein</fullName>
    </recommendedName>
</protein>
<dbReference type="EMBL" id="KZ407370">
    <property type="protein sequence ID" value="PIO53741.1"/>
    <property type="molecule type" value="Genomic_DNA"/>
</dbReference>
<evidence type="ECO:0000313" key="7">
    <source>
        <dbReference type="EMBL" id="PIO53741.1"/>
    </source>
</evidence>
<dbReference type="InterPro" id="IPR013083">
    <property type="entry name" value="Znf_RING/FYVE/PHD"/>
</dbReference>
<keyword evidence="8" id="KW-1185">Reference proteome</keyword>
<evidence type="ECO:0000256" key="3">
    <source>
        <dbReference type="ARBA" id="ARBA00022833"/>
    </source>
</evidence>
<dbReference type="AlphaFoldDB" id="A0A2G9T6Z9"/>
<evidence type="ECO:0000259" key="6">
    <source>
        <dbReference type="PROSITE" id="PS50016"/>
    </source>
</evidence>
<dbReference type="Pfam" id="PF00628">
    <property type="entry name" value="PHD"/>
    <property type="match status" value="1"/>
</dbReference>
<keyword evidence="3" id="KW-0862">Zinc</keyword>
<sequence>RCNSCGSRRSPEAKIACSNCAVVVHFYCTRPRLQEKPTFWLCPICERAEMKKKKEETVAQRSGRISYKETDAGNSSGDESGDDESDDSESDEDDFFANKQPRRSGRKRVMEEYFEDDVEDKRSRAKRSKVNPVTE</sequence>
<dbReference type="SMART" id="SM00249">
    <property type="entry name" value="PHD"/>
    <property type="match status" value="1"/>
</dbReference>
<dbReference type="Proteomes" id="UP000230423">
    <property type="component" value="Unassembled WGS sequence"/>
</dbReference>
<feature type="compositionally biased region" description="Acidic residues" evidence="5">
    <location>
        <begin position="79"/>
        <end position="95"/>
    </location>
</feature>
<evidence type="ECO:0000256" key="4">
    <source>
        <dbReference type="PROSITE-ProRule" id="PRU00146"/>
    </source>
</evidence>
<dbReference type="GO" id="GO:0008270">
    <property type="term" value="F:zinc ion binding"/>
    <property type="evidence" value="ECO:0007669"/>
    <property type="project" value="UniProtKB-KW"/>
</dbReference>
<dbReference type="InterPro" id="IPR019787">
    <property type="entry name" value="Znf_PHD-finger"/>
</dbReference>
<evidence type="ECO:0000256" key="5">
    <source>
        <dbReference type="SAM" id="MobiDB-lite"/>
    </source>
</evidence>
<dbReference type="SUPFAM" id="SSF57903">
    <property type="entry name" value="FYVE/PHD zinc finger"/>
    <property type="match status" value="1"/>
</dbReference>
<dbReference type="InterPro" id="IPR011011">
    <property type="entry name" value="Znf_FYVE_PHD"/>
</dbReference>
<evidence type="ECO:0000313" key="8">
    <source>
        <dbReference type="Proteomes" id="UP000230423"/>
    </source>
</evidence>
<keyword evidence="2 4" id="KW-0863">Zinc-finger</keyword>
<evidence type="ECO:0000256" key="2">
    <source>
        <dbReference type="ARBA" id="ARBA00022771"/>
    </source>
</evidence>
<name>A0A2G9T6Z9_TELCI</name>
<feature type="non-terminal residue" evidence="7">
    <location>
        <position position="135"/>
    </location>
</feature>
<keyword evidence="1" id="KW-0479">Metal-binding</keyword>
<feature type="region of interest" description="Disordered" evidence="5">
    <location>
        <begin position="51"/>
        <end position="135"/>
    </location>
</feature>
<dbReference type="PROSITE" id="PS50016">
    <property type="entry name" value="ZF_PHD_2"/>
    <property type="match status" value="1"/>
</dbReference>
<accession>A0A2G9T6Z9</accession>
<feature type="non-terminal residue" evidence="7">
    <location>
        <position position="1"/>
    </location>
</feature>
<dbReference type="Gene3D" id="3.30.40.10">
    <property type="entry name" value="Zinc/RING finger domain, C3HC4 (zinc finger)"/>
    <property type="match status" value="1"/>
</dbReference>
<dbReference type="OrthoDB" id="5821632at2759"/>
<proteinExistence type="predicted"/>
<evidence type="ECO:0000256" key="1">
    <source>
        <dbReference type="ARBA" id="ARBA00022723"/>
    </source>
</evidence>
<dbReference type="InterPro" id="IPR001965">
    <property type="entry name" value="Znf_PHD"/>
</dbReference>
<feature type="domain" description="PHD-type" evidence="6">
    <location>
        <begin position="1"/>
        <end position="48"/>
    </location>
</feature>
<gene>
    <name evidence="7" type="ORF">TELCIR_24913</name>
</gene>